<dbReference type="AlphaFoldDB" id="A0A0C3ICF1"/>
<evidence type="ECO:0000313" key="2">
    <source>
        <dbReference type="EMBL" id="KIN94747.1"/>
    </source>
</evidence>
<feature type="region of interest" description="Disordered" evidence="1">
    <location>
        <begin position="91"/>
        <end position="127"/>
    </location>
</feature>
<name>A0A0C3ICF1_PISTI</name>
<proteinExistence type="predicted"/>
<keyword evidence="3" id="KW-1185">Reference proteome</keyword>
<dbReference type="HOGENOM" id="CLU_1971411_0_0_1"/>
<sequence length="127" mass="13909">MSITRISLGRSCWASISPPVQIVPIRAAAAISQTQNLLRDSFTVDQDDVRLQLTIRHSMGIPFLHQTSFIGTRLGLFIPYLGTCRRSACASRLPRGRSKLDRSRLQDGYRLSHGNGGKGPAALSSQC</sequence>
<dbReference type="InParanoid" id="A0A0C3ICF1"/>
<dbReference type="Proteomes" id="UP000054217">
    <property type="component" value="Unassembled WGS sequence"/>
</dbReference>
<dbReference type="EMBL" id="KN832087">
    <property type="protein sequence ID" value="KIN94747.1"/>
    <property type="molecule type" value="Genomic_DNA"/>
</dbReference>
<protein>
    <submittedName>
        <fullName evidence="2">Uncharacterized protein</fullName>
    </submittedName>
</protein>
<feature type="compositionally biased region" description="Basic and acidic residues" evidence="1">
    <location>
        <begin position="98"/>
        <end position="107"/>
    </location>
</feature>
<accession>A0A0C3ICF1</accession>
<reference evidence="2 3" key="1">
    <citation type="submission" date="2014-04" db="EMBL/GenBank/DDBJ databases">
        <authorList>
            <consortium name="DOE Joint Genome Institute"/>
            <person name="Kuo A."/>
            <person name="Kohler A."/>
            <person name="Costa M.D."/>
            <person name="Nagy L.G."/>
            <person name="Floudas D."/>
            <person name="Copeland A."/>
            <person name="Barry K.W."/>
            <person name="Cichocki N."/>
            <person name="Veneault-Fourrey C."/>
            <person name="LaButti K."/>
            <person name="Lindquist E.A."/>
            <person name="Lipzen A."/>
            <person name="Lundell T."/>
            <person name="Morin E."/>
            <person name="Murat C."/>
            <person name="Sun H."/>
            <person name="Tunlid A."/>
            <person name="Henrissat B."/>
            <person name="Grigoriev I.V."/>
            <person name="Hibbett D.S."/>
            <person name="Martin F."/>
            <person name="Nordberg H.P."/>
            <person name="Cantor M.N."/>
            <person name="Hua S.X."/>
        </authorList>
    </citation>
    <scope>NUCLEOTIDE SEQUENCE [LARGE SCALE GENOMIC DNA]</scope>
    <source>
        <strain evidence="2 3">Marx 270</strain>
    </source>
</reference>
<reference evidence="3" key="2">
    <citation type="submission" date="2015-01" db="EMBL/GenBank/DDBJ databases">
        <title>Evolutionary Origins and Diversification of the Mycorrhizal Mutualists.</title>
        <authorList>
            <consortium name="DOE Joint Genome Institute"/>
            <consortium name="Mycorrhizal Genomics Consortium"/>
            <person name="Kohler A."/>
            <person name="Kuo A."/>
            <person name="Nagy L.G."/>
            <person name="Floudas D."/>
            <person name="Copeland A."/>
            <person name="Barry K.W."/>
            <person name="Cichocki N."/>
            <person name="Veneault-Fourrey C."/>
            <person name="LaButti K."/>
            <person name="Lindquist E.A."/>
            <person name="Lipzen A."/>
            <person name="Lundell T."/>
            <person name="Morin E."/>
            <person name="Murat C."/>
            <person name="Riley R."/>
            <person name="Ohm R."/>
            <person name="Sun H."/>
            <person name="Tunlid A."/>
            <person name="Henrissat B."/>
            <person name="Grigoriev I.V."/>
            <person name="Hibbett D.S."/>
            <person name="Martin F."/>
        </authorList>
    </citation>
    <scope>NUCLEOTIDE SEQUENCE [LARGE SCALE GENOMIC DNA]</scope>
    <source>
        <strain evidence="3">Marx 270</strain>
    </source>
</reference>
<organism evidence="2 3">
    <name type="scientific">Pisolithus tinctorius Marx 270</name>
    <dbReference type="NCBI Taxonomy" id="870435"/>
    <lineage>
        <taxon>Eukaryota</taxon>
        <taxon>Fungi</taxon>
        <taxon>Dikarya</taxon>
        <taxon>Basidiomycota</taxon>
        <taxon>Agaricomycotina</taxon>
        <taxon>Agaricomycetes</taxon>
        <taxon>Agaricomycetidae</taxon>
        <taxon>Boletales</taxon>
        <taxon>Sclerodermatineae</taxon>
        <taxon>Pisolithaceae</taxon>
        <taxon>Pisolithus</taxon>
    </lineage>
</organism>
<gene>
    <name evidence="2" type="ORF">M404DRAFT_372415</name>
</gene>
<evidence type="ECO:0000313" key="3">
    <source>
        <dbReference type="Proteomes" id="UP000054217"/>
    </source>
</evidence>
<evidence type="ECO:0000256" key="1">
    <source>
        <dbReference type="SAM" id="MobiDB-lite"/>
    </source>
</evidence>